<feature type="transmembrane region" description="Helical" evidence="1">
    <location>
        <begin position="29"/>
        <end position="51"/>
    </location>
</feature>
<protein>
    <submittedName>
        <fullName evidence="2">Uncharacterized protein</fullName>
    </submittedName>
</protein>
<dbReference type="EMBL" id="CAQQ02152313">
    <property type="status" value="NOT_ANNOTATED_CDS"/>
    <property type="molecule type" value="Genomic_DNA"/>
</dbReference>
<dbReference type="EnsemblMetazoa" id="MESCA000132-RA">
    <property type="protein sequence ID" value="MESCA000132-PA"/>
    <property type="gene ID" value="MESCA000132"/>
</dbReference>
<evidence type="ECO:0000313" key="2">
    <source>
        <dbReference type="EnsemblMetazoa" id="MESCA000132-PA"/>
    </source>
</evidence>
<reference evidence="2" key="2">
    <citation type="submission" date="2015-06" db="UniProtKB">
        <authorList>
            <consortium name="EnsemblMetazoa"/>
        </authorList>
    </citation>
    <scope>IDENTIFICATION</scope>
</reference>
<keyword evidence="1" id="KW-1133">Transmembrane helix</keyword>
<proteinExistence type="predicted"/>
<feature type="transmembrane region" description="Helical" evidence="1">
    <location>
        <begin position="57"/>
        <end position="81"/>
    </location>
</feature>
<organism evidence="2 3">
    <name type="scientific">Megaselia scalaris</name>
    <name type="common">Humpbacked fly</name>
    <name type="synonym">Phora scalaris</name>
    <dbReference type="NCBI Taxonomy" id="36166"/>
    <lineage>
        <taxon>Eukaryota</taxon>
        <taxon>Metazoa</taxon>
        <taxon>Ecdysozoa</taxon>
        <taxon>Arthropoda</taxon>
        <taxon>Hexapoda</taxon>
        <taxon>Insecta</taxon>
        <taxon>Pterygota</taxon>
        <taxon>Neoptera</taxon>
        <taxon>Endopterygota</taxon>
        <taxon>Diptera</taxon>
        <taxon>Brachycera</taxon>
        <taxon>Muscomorpha</taxon>
        <taxon>Platypezoidea</taxon>
        <taxon>Phoridae</taxon>
        <taxon>Megaseliini</taxon>
        <taxon>Megaselia</taxon>
    </lineage>
</organism>
<evidence type="ECO:0000256" key="1">
    <source>
        <dbReference type="SAM" id="Phobius"/>
    </source>
</evidence>
<dbReference type="HOGENOM" id="CLU_1954218_0_0_1"/>
<feature type="transmembrane region" description="Helical" evidence="1">
    <location>
        <begin position="88"/>
        <end position="108"/>
    </location>
</feature>
<sequence length="129" mass="14645">MKKRIYIVQKFQRNMGQCCWCCSFKSGCIIWASIQILLSIFVILFTIISIFELGVHGILVFVIMVMMLLNILVHISLIYGANMEIQGFLIPAMVTYFANIICTCVSMSSDSEANSFPYSILLKIIIARM</sequence>
<dbReference type="AlphaFoldDB" id="T1GA82"/>
<keyword evidence="3" id="KW-1185">Reference proteome</keyword>
<reference evidence="3" key="1">
    <citation type="submission" date="2013-02" db="EMBL/GenBank/DDBJ databases">
        <authorList>
            <person name="Hughes D."/>
        </authorList>
    </citation>
    <scope>NUCLEOTIDE SEQUENCE</scope>
    <source>
        <strain>Durham</strain>
        <strain evidence="3">NC isolate 2 -- Noor lab</strain>
    </source>
</reference>
<name>T1GA82_MEGSC</name>
<keyword evidence="1" id="KW-0812">Transmembrane</keyword>
<accession>T1GA82</accession>
<dbReference type="Proteomes" id="UP000015102">
    <property type="component" value="Unassembled WGS sequence"/>
</dbReference>
<keyword evidence="1" id="KW-0472">Membrane</keyword>
<evidence type="ECO:0000313" key="3">
    <source>
        <dbReference type="Proteomes" id="UP000015102"/>
    </source>
</evidence>